<gene>
    <name evidence="7" type="ORF">CBQ26_01645</name>
</gene>
<sequence length="495" mass="52478">MSWPTEAEARPARHARPAGGPDVVLALDLGTGSLKAALITAGGDVLRRAAQAYPAHSPQPGWSESHPDDWWAAAQRAAQDVLRGRDPARVRAVSLSGQMHGVTLTAPTGEAVRPAVLWSDTRSAPQLEAYHALPEPLLRHLRNPPVTGFAGPTLLWLAAHEPAALAAARWALQPKDWLRLHLTGEAATDPSDASGTLLFDPQRQDWHAGLLERLGLPAALLPPIRPSGSVAGFLRPAPARALGLPAGLPVLTGAADTAAALHAADPAPGEAQLTVGTGAQIAVSRADLPGPHPALHAFRDAAQGWYQLAAVQNAGNVLEWVRRTLRLSWPDMYLGAQQTAGPATPLFLPYLTGDRTPHLNPHARAGWLELGADHGPGHLAYAAFEGVALSIAQAAEQLDLPRAHPLRLAGGGTLEPWWQQLLADALNRPLHVTDAPDASLRGAARLAWTGLGVPWTGEAGPARVTVHPSADRISQDRRERFGRAADQLMRRARPD</sequence>
<dbReference type="Proteomes" id="UP000197208">
    <property type="component" value="Unassembled WGS sequence"/>
</dbReference>
<dbReference type="InterPro" id="IPR018484">
    <property type="entry name" value="FGGY_N"/>
</dbReference>
<dbReference type="SUPFAM" id="SSF53067">
    <property type="entry name" value="Actin-like ATPase domain"/>
    <property type="match status" value="2"/>
</dbReference>
<dbReference type="PANTHER" id="PTHR43095:SF5">
    <property type="entry name" value="XYLULOSE KINASE"/>
    <property type="match status" value="1"/>
</dbReference>
<dbReference type="InterPro" id="IPR000577">
    <property type="entry name" value="Carb_kinase_FGGY"/>
</dbReference>
<comment type="caution">
    <text evidence="7">The sequence shown here is derived from an EMBL/GenBank/DDBJ whole genome shotgun (WGS) entry which is preliminary data.</text>
</comment>
<feature type="region of interest" description="Disordered" evidence="4">
    <location>
        <begin position="1"/>
        <end position="21"/>
    </location>
</feature>
<feature type="domain" description="Carbohydrate kinase FGGY C-terminal" evidence="6">
    <location>
        <begin position="274"/>
        <end position="448"/>
    </location>
</feature>
<protein>
    <recommendedName>
        <fullName evidence="9">Xylulokinase</fullName>
    </recommendedName>
</protein>
<dbReference type="InterPro" id="IPR018485">
    <property type="entry name" value="FGGY_C"/>
</dbReference>
<evidence type="ECO:0000256" key="4">
    <source>
        <dbReference type="SAM" id="MobiDB-lite"/>
    </source>
</evidence>
<dbReference type="OrthoDB" id="9805576at2"/>
<dbReference type="PIRSF" id="PIRSF000538">
    <property type="entry name" value="GlpK"/>
    <property type="match status" value="1"/>
</dbReference>
<dbReference type="Gene3D" id="3.30.420.40">
    <property type="match status" value="2"/>
</dbReference>
<evidence type="ECO:0000313" key="7">
    <source>
        <dbReference type="EMBL" id="OWL98597.1"/>
    </source>
</evidence>
<dbReference type="GO" id="GO:0016301">
    <property type="term" value="F:kinase activity"/>
    <property type="evidence" value="ECO:0007669"/>
    <property type="project" value="UniProtKB-KW"/>
</dbReference>
<dbReference type="InterPro" id="IPR043129">
    <property type="entry name" value="ATPase_NBD"/>
</dbReference>
<keyword evidence="2" id="KW-0808">Transferase</keyword>
<evidence type="ECO:0000256" key="2">
    <source>
        <dbReference type="ARBA" id="ARBA00022679"/>
    </source>
</evidence>
<dbReference type="Pfam" id="PF00370">
    <property type="entry name" value="FGGY_N"/>
    <property type="match status" value="1"/>
</dbReference>
<dbReference type="EMBL" id="NHMK01000006">
    <property type="protein sequence ID" value="OWL98597.1"/>
    <property type="molecule type" value="Genomic_DNA"/>
</dbReference>
<evidence type="ECO:0000313" key="8">
    <source>
        <dbReference type="Proteomes" id="UP000197208"/>
    </source>
</evidence>
<dbReference type="Pfam" id="PF02782">
    <property type="entry name" value="FGGY_C"/>
    <property type="match status" value="1"/>
</dbReference>
<evidence type="ECO:0000256" key="3">
    <source>
        <dbReference type="ARBA" id="ARBA00022777"/>
    </source>
</evidence>
<evidence type="ECO:0000259" key="6">
    <source>
        <dbReference type="Pfam" id="PF02782"/>
    </source>
</evidence>
<dbReference type="CDD" id="cd07808">
    <property type="entry name" value="ASKHA_NBD_FGGY_EcXK-like"/>
    <property type="match status" value="1"/>
</dbReference>
<evidence type="ECO:0000259" key="5">
    <source>
        <dbReference type="Pfam" id="PF00370"/>
    </source>
</evidence>
<evidence type="ECO:0000256" key="1">
    <source>
        <dbReference type="ARBA" id="ARBA00009156"/>
    </source>
</evidence>
<dbReference type="RefSeq" id="WP_088246873.1">
    <property type="nucleotide sequence ID" value="NZ_NHMK01000006.1"/>
</dbReference>
<feature type="domain" description="Carbohydrate kinase FGGY N-terminal" evidence="5">
    <location>
        <begin position="24"/>
        <end position="261"/>
    </location>
</feature>
<keyword evidence="8" id="KW-1185">Reference proteome</keyword>
<comment type="similarity">
    <text evidence="1">Belongs to the FGGY kinase family.</text>
</comment>
<dbReference type="GO" id="GO:0005975">
    <property type="term" value="P:carbohydrate metabolic process"/>
    <property type="evidence" value="ECO:0007669"/>
    <property type="project" value="InterPro"/>
</dbReference>
<name>A0A246BSD5_9DEIO</name>
<keyword evidence="3" id="KW-0418">Kinase</keyword>
<dbReference type="PANTHER" id="PTHR43095">
    <property type="entry name" value="SUGAR KINASE"/>
    <property type="match status" value="1"/>
</dbReference>
<reference evidence="7 8" key="1">
    <citation type="submission" date="2017-05" db="EMBL/GenBank/DDBJ databases">
        <title>De novo genome assembly of Deniococcus indicus strain DR1.</title>
        <authorList>
            <person name="Chauhan D."/>
            <person name="Yennamalli R.M."/>
            <person name="Priyadarshini R."/>
        </authorList>
    </citation>
    <scope>NUCLEOTIDE SEQUENCE [LARGE SCALE GENOMIC DNA]</scope>
    <source>
        <strain evidence="7 8">DR1</strain>
    </source>
</reference>
<organism evidence="7 8">
    <name type="scientific">Deinococcus indicus</name>
    <dbReference type="NCBI Taxonomy" id="223556"/>
    <lineage>
        <taxon>Bacteria</taxon>
        <taxon>Thermotogati</taxon>
        <taxon>Deinococcota</taxon>
        <taxon>Deinococci</taxon>
        <taxon>Deinococcales</taxon>
        <taxon>Deinococcaceae</taxon>
        <taxon>Deinococcus</taxon>
    </lineage>
</organism>
<dbReference type="InterPro" id="IPR050406">
    <property type="entry name" value="FGGY_Carb_Kinase"/>
</dbReference>
<proteinExistence type="inferred from homology"/>
<dbReference type="AlphaFoldDB" id="A0A246BSD5"/>
<evidence type="ECO:0008006" key="9">
    <source>
        <dbReference type="Google" id="ProtNLM"/>
    </source>
</evidence>
<accession>A0A246BSD5</accession>